<evidence type="ECO:0008006" key="4">
    <source>
        <dbReference type="Google" id="ProtNLM"/>
    </source>
</evidence>
<dbReference type="STRING" id="1798533.A2609_00160"/>
<evidence type="ECO:0000313" key="3">
    <source>
        <dbReference type="Proteomes" id="UP000176867"/>
    </source>
</evidence>
<dbReference type="PANTHER" id="PTHR37953">
    <property type="entry name" value="UPF0127 PROTEIN MJ1496"/>
    <property type="match status" value="1"/>
</dbReference>
<evidence type="ECO:0000313" key="2">
    <source>
        <dbReference type="EMBL" id="OGG94178.1"/>
    </source>
</evidence>
<feature type="transmembrane region" description="Helical" evidence="1">
    <location>
        <begin position="6"/>
        <end position="25"/>
    </location>
</feature>
<name>A0A1F6G7V3_9BACT</name>
<keyword evidence="1" id="KW-1133">Transmembrane helix</keyword>
<accession>A0A1F6G7V3</accession>
<organism evidence="2 3">
    <name type="scientific">Candidatus Kaiserbacteria bacterium RIFOXYD1_FULL_47_14</name>
    <dbReference type="NCBI Taxonomy" id="1798533"/>
    <lineage>
        <taxon>Bacteria</taxon>
        <taxon>Candidatus Kaiseribacteriota</taxon>
    </lineage>
</organism>
<dbReference type="InterPro" id="IPR038695">
    <property type="entry name" value="Saro_0823-like_sf"/>
</dbReference>
<dbReference type="PANTHER" id="PTHR37953:SF1">
    <property type="entry name" value="UPF0127 PROTEIN MJ1496"/>
    <property type="match status" value="1"/>
</dbReference>
<keyword evidence="1" id="KW-0812">Transmembrane</keyword>
<evidence type="ECO:0000256" key="1">
    <source>
        <dbReference type="SAM" id="Phobius"/>
    </source>
</evidence>
<sequence length="157" mass="17603">MSRYFYGGLLIIAIGIVMLFAYRTYAPPTESVAQATAQFGGVSLRIDYATTEAEREKGLGGRTSVPNDYGMLFVFPKDDYYGFWMKDMLVPIDIFWLDDKGQVVFIESNVETSSYPNVFYPSASARYVLETVAGFARAHTITTGTPLLLKNFERVSE</sequence>
<dbReference type="EMBL" id="MFMU01000002">
    <property type="protein sequence ID" value="OGG94178.1"/>
    <property type="molecule type" value="Genomic_DNA"/>
</dbReference>
<reference evidence="2 3" key="1">
    <citation type="journal article" date="2016" name="Nat. Commun.">
        <title>Thousands of microbial genomes shed light on interconnected biogeochemical processes in an aquifer system.</title>
        <authorList>
            <person name="Anantharaman K."/>
            <person name="Brown C.T."/>
            <person name="Hug L.A."/>
            <person name="Sharon I."/>
            <person name="Castelle C.J."/>
            <person name="Probst A.J."/>
            <person name="Thomas B.C."/>
            <person name="Singh A."/>
            <person name="Wilkins M.J."/>
            <person name="Karaoz U."/>
            <person name="Brodie E.L."/>
            <person name="Williams K.H."/>
            <person name="Hubbard S.S."/>
            <person name="Banfield J.F."/>
        </authorList>
    </citation>
    <scope>NUCLEOTIDE SEQUENCE [LARGE SCALE GENOMIC DNA]</scope>
</reference>
<dbReference type="InterPro" id="IPR003795">
    <property type="entry name" value="DUF192"/>
</dbReference>
<protein>
    <recommendedName>
        <fullName evidence="4">DUF192 domain-containing protein</fullName>
    </recommendedName>
</protein>
<comment type="caution">
    <text evidence="2">The sequence shown here is derived from an EMBL/GenBank/DDBJ whole genome shotgun (WGS) entry which is preliminary data.</text>
</comment>
<dbReference type="Gene3D" id="2.60.120.1140">
    <property type="entry name" value="Protein of unknown function DUF192"/>
    <property type="match status" value="1"/>
</dbReference>
<dbReference type="AlphaFoldDB" id="A0A1F6G7V3"/>
<proteinExistence type="predicted"/>
<keyword evidence="1" id="KW-0472">Membrane</keyword>
<dbReference type="Pfam" id="PF02643">
    <property type="entry name" value="DUF192"/>
    <property type="match status" value="1"/>
</dbReference>
<gene>
    <name evidence="2" type="ORF">A2609_00160</name>
</gene>
<dbReference type="Proteomes" id="UP000176867">
    <property type="component" value="Unassembled WGS sequence"/>
</dbReference>